<gene>
    <name evidence="2" type="ORF">OXD698_LOCUS23746</name>
</gene>
<organism evidence="2 3">
    <name type="scientific">Adineta steineri</name>
    <dbReference type="NCBI Taxonomy" id="433720"/>
    <lineage>
        <taxon>Eukaryota</taxon>
        <taxon>Metazoa</taxon>
        <taxon>Spiralia</taxon>
        <taxon>Gnathifera</taxon>
        <taxon>Rotifera</taxon>
        <taxon>Eurotatoria</taxon>
        <taxon>Bdelloidea</taxon>
        <taxon>Adinetida</taxon>
        <taxon>Adinetidae</taxon>
        <taxon>Adineta</taxon>
    </lineage>
</organism>
<evidence type="ECO:0000256" key="1">
    <source>
        <dbReference type="SAM" id="Phobius"/>
    </source>
</evidence>
<name>A0A819HEU3_9BILA</name>
<comment type="caution">
    <text evidence="2">The sequence shown here is derived from an EMBL/GenBank/DDBJ whole genome shotgun (WGS) entry which is preliminary data.</text>
</comment>
<feature type="transmembrane region" description="Helical" evidence="1">
    <location>
        <begin position="923"/>
        <end position="942"/>
    </location>
</feature>
<dbReference type="EMBL" id="CAJOAZ010002128">
    <property type="protein sequence ID" value="CAF3897329.1"/>
    <property type="molecule type" value="Genomic_DNA"/>
</dbReference>
<protein>
    <submittedName>
        <fullName evidence="2">Uncharacterized protein</fullName>
    </submittedName>
</protein>
<keyword evidence="1" id="KW-0812">Transmembrane</keyword>
<feature type="transmembrane region" description="Helical" evidence="1">
    <location>
        <begin position="392"/>
        <end position="418"/>
    </location>
</feature>
<evidence type="ECO:0000313" key="2">
    <source>
        <dbReference type="EMBL" id="CAF3897329.1"/>
    </source>
</evidence>
<dbReference type="Proteomes" id="UP000663844">
    <property type="component" value="Unassembled WGS sequence"/>
</dbReference>
<keyword evidence="1" id="KW-0472">Membrane</keyword>
<proteinExistence type="predicted"/>
<feature type="transmembrane region" description="Helical" evidence="1">
    <location>
        <begin position="835"/>
        <end position="868"/>
    </location>
</feature>
<keyword evidence="1" id="KW-1133">Transmembrane helix</keyword>
<feature type="transmembrane region" description="Helical" evidence="1">
    <location>
        <begin position="488"/>
        <end position="508"/>
    </location>
</feature>
<sequence>MGLIRRFGKFCKEFNVFETDATDTSSIDIQRWSTRIYIFLLLFSISGLLLDRGLRVETQLVEVENPSVELYMELQETHSDISCLCSQISVAYNSFVELNLIYESVCSSGFVSQTWIEMLVNDISTQGHPGDFRASASLMFQVLQGLCNRVKSILDVDIQSFYDTKFISNYLVDEHTLRVNTESLINEFLKNGYTNFGHSITFVGSFMKGNLLVPGIGTTVVTFLQSLDDSSYYSAVIPRGYVSSQFPLGCACDSSDAKCWIPSGFYNSTVFDNLVISYGDNEADVSFIMKNWLVSCSALNSLLKSSFEESFLFNQTALNLIDMYYSWSSNSVLPDVLNLNESNKTNETKGTFNDRLQTLFVKEQLPNINYSLYYAQCKPQSCSYLAPEKASFLYLLILFLSLYGGLSVPLQFIVPYIVNLLMRRLRRTTETRADTDVSATTETSKSLRERVQKIKSSIWHSLIELNLFQSSIRRQQTDIKQQRYSTRIYIICLVIALVSLIFYTILIVQTELIQINNPSLETTRHLYLQNEFNSSLQCPCTSINVPYEELVTLQPSYHQMCLNPSLLLGWEAMVRALRETGDVYVQREDFRSSYEFFYLLNQLCQLSNDTIVSSLETFNQTQLVTSYLLSDDLFTSQMNSIVKQLQSDLPETFFRFFQLVRNITYANQIFAFINNVQYELIDLPLTKVSFSINGFQGINGNSSYTCSCANDINCNAKMRLYSLSDSLLLNFTVPGLYIACTMYESLLQSTFECFYDDQDCLMTIINFYATPWVNLQDFSLLNSSIPSRFPRNSSINSISSELFIEFWNQSLNYPSYFAHCQPKSCSYTILQRNNLITTITIIIGLIGGLSASLRIIVPVVVTIYFYLIGRRQNQSVVSEPSPIRARLLIFVNAIQNWLRKLNVFDNPKQTTAYYIQKQQRATYVYFVLLSIGLVILLIYNSLSYSTIAFTVTNPSLKQYQELQQQYGIETVTCPCSQLSITYSSFIDLEYDFHPVCTSQFISHEYLQQLFQIYNSLDSTYARDNAFTLKGTMFSHFQALLILCNLIKDAVNDARQNYLTSSVISASMIDYNTFNEQMNASLSQFKSTLPNQFSNNFQLIREMVQANGLVSLYSSNWYPLLHDWTDYQTVYMEPQYYGNCSCFTSSSCTQPAAPHMKGYLVGCTPIEALLRSSIACLYEQDCINTFTVYLNLPLPAPLPLNIIDSSGIQSTYSSALTIYSQVYSRPDSLLTTLCYFQDIQMEVTTTGTYTILSNSSMDAYGYIYNNSFNISNPAQNLLTSDNDAGGNGQFMLKIVLQAGVKYILTMTTFWSNTLGVYSIIGSGPDLINFSTVNSSKIQSDYSSALTIYSPMYFRDRNSSSTSLFYYEAIQISVSMTGIYTIVSNSNMDSKGYIYRNNFNASFPDENLLFIDDNMAGHEQFMLTVILDAMINYILVVTTYSESVMGTFSIIGLGSDLVYFSPIKTSPIQSNYISTWSFRNQLYVRAQSPWPTTSYLYYYQSIQVNVATTGIYTIFSNSTIDTCGYLYNDTLNPLFPDQNLLLWDDGVTKNLQFTLSIYLQAMTQYILVVTPYWPSRTGAFSINALGPGSMNLSTNISSTIKSQYSSALSAYSPVFIRPRSWGFDDPSYFFYQSIRINVTTTGAYTIFSDSPIDTYGFLYSNTFDPSFPDQNLMLYNDNAAAPNYQFVLIATLQAMKQYILVVTTYWPGQTAAFSIIEVGPASIGFSIDISSTIKSQYSSALSIYSSVFTRYQSPSPTSYYFYQSIQINVVKTGIYAIASNSTMDTYGYLYNDTLNPLVPYQNLMLYNDNAAPNSQFMFIITLQAMKQYTLVVTTYGAITTGTFSIIALGPASMNFSTDNSSTIKSQYSSALSIYSPVFNRSQSPSPTSYFYYESIQINVATTGIYTIVSNSTMNTYGYLYNDTLNPLVPDQNLMLSDNDAAPNSQFMLIITLQAMKQYTLVVTTYAAMTTGTFSIIGVGPASMNFSTIDSSMIQSNYLSALTTYSPTFIRPNRLFGTIFYYQAIQISVSISGFYTISSVSTIDTYGYLYNNSFNSSVPSRNLLSSDDDSGGNSQFMFIIYLQAMAKDVLVATTYTAQIKGIFSIIGLGPSLISYTRLNTSANASKIDSFYSSNLTTTSPLFCDKGTCPKSTYFYQSIQLNVSTTGSYTILSSSSINTYGYIYNSTFNSSSPTFNKIASDDDSGGSSQFMFNVTLQVMWKYILVVTTFSINVTGSFSLVTSGPGPVSYIIQ</sequence>
<evidence type="ECO:0000313" key="3">
    <source>
        <dbReference type="Proteomes" id="UP000663844"/>
    </source>
</evidence>
<accession>A0A819HEU3</accession>
<reference evidence="2" key="1">
    <citation type="submission" date="2021-02" db="EMBL/GenBank/DDBJ databases">
        <authorList>
            <person name="Nowell W R."/>
        </authorList>
    </citation>
    <scope>NUCLEOTIDE SEQUENCE</scope>
</reference>